<dbReference type="Proteomes" id="UP000185544">
    <property type="component" value="Chromosome"/>
</dbReference>
<comment type="pathway">
    <text evidence="1">Cofactor biosynthesis; thiamine diphosphate biosynthesis.</text>
</comment>
<dbReference type="EMBL" id="CP016908">
    <property type="protein sequence ID" value="APR99832.1"/>
    <property type="molecule type" value="Genomic_DNA"/>
</dbReference>
<keyword evidence="5" id="KW-1185">Reference proteome</keyword>
<evidence type="ECO:0000259" key="3">
    <source>
        <dbReference type="Pfam" id="PF02581"/>
    </source>
</evidence>
<gene>
    <name evidence="4" type="ORF">BCY86_03430</name>
</gene>
<evidence type="ECO:0000256" key="2">
    <source>
        <dbReference type="ARBA" id="ARBA00022977"/>
    </source>
</evidence>
<dbReference type="Pfam" id="PF02581">
    <property type="entry name" value="TMP-TENI"/>
    <property type="match status" value="1"/>
</dbReference>
<evidence type="ECO:0000313" key="5">
    <source>
        <dbReference type="Proteomes" id="UP000185544"/>
    </source>
</evidence>
<dbReference type="GO" id="GO:0005737">
    <property type="term" value="C:cytoplasm"/>
    <property type="evidence" value="ECO:0007669"/>
    <property type="project" value="TreeGrafter"/>
</dbReference>
<feature type="domain" description="Thiamine phosphate synthase/TenI" evidence="3">
    <location>
        <begin position="4"/>
        <end position="67"/>
    </location>
</feature>
<organism evidence="4 5">
    <name type="scientific">Pajaroellobacter abortibovis</name>
    <dbReference type="NCBI Taxonomy" id="1882918"/>
    <lineage>
        <taxon>Bacteria</taxon>
        <taxon>Pseudomonadati</taxon>
        <taxon>Myxococcota</taxon>
        <taxon>Polyangia</taxon>
        <taxon>Polyangiales</taxon>
        <taxon>Polyangiaceae</taxon>
    </lineage>
</organism>
<dbReference type="InterPro" id="IPR013785">
    <property type="entry name" value="Aldolase_TIM"/>
</dbReference>
<dbReference type="GO" id="GO:0009228">
    <property type="term" value="P:thiamine biosynthetic process"/>
    <property type="evidence" value="ECO:0007669"/>
    <property type="project" value="UniProtKB-KW"/>
</dbReference>
<dbReference type="AlphaFoldDB" id="A0A1L6MWC6"/>
<accession>A0A1L6MWC6</accession>
<dbReference type="KEGG" id="pabo:BCY86_03430"/>
<dbReference type="CDD" id="cd00564">
    <property type="entry name" value="TMP_TenI"/>
    <property type="match status" value="1"/>
</dbReference>
<reference evidence="4 5" key="1">
    <citation type="submission" date="2016-08" db="EMBL/GenBank/DDBJ databases">
        <title>Identification and validation of antigenic proteins from Pajaroellobacter abortibovis using de-novo genome sequence assembly and reverse vaccinology.</title>
        <authorList>
            <person name="Welly B.T."/>
            <person name="Miller M.R."/>
            <person name="Stott J.L."/>
            <person name="Blanchard M.T."/>
            <person name="Islas-Trejo A.D."/>
            <person name="O'Rourke S.M."/>
            <person name="Young A.E."/>
            <person name="Medrano J.F."/>
            <person name="Van Eenennaam A.L."/>
        </authorList>
    </citation>
    <scope>NUCLEOTIDE SEQUENCE [LARGE SCALE GENOMIC DNA]</scope>
    <source>
        <strain evidence="4 5">BTF92-0548A/99-0131</strain>
    </source>
</reference>
<dbReference type="Gene3D" id="3.20.20.70">
    <property type="entry name" value="Aldolase class I"/>
    <property type="match status" value="1"/>
</dbReference>
<dbReference type="SUPFAM" id="SSF51391">
    <property type="entry name" value="Thiamin phosphate synthase"/>
    <property type="match status" value="1"/>
</dbReference>
<evidence type="ECO:0000256" key="1">
    <source>
        <dbReference type="ARBA" id="ARBA00004948"/>
    </source>
</evidence>
<evidence type="ECO:0000313" key="4">
    <source>
        <dbReference type="EMBL" id="APR99832.1"/>
    </source>
</evidence>
<dbReference type="GO" id="GO:0004789">
    <property type="term" value="F:thiamine-phosphate diphosphorylase activity"/>
    <property type="evidence" value="ECO:0007669"/>
    <property type="project" value="TreeGrafter"/>
</dbReference>
<proteinExistence type="predicted"/>
<dbReference type="InterPro" id="IPR022998">
    <property type="entry name" value="ThiamineP_synth_TenI"/>
</dbReference>
<dbReference type="PANTHER" id="PTHR20857:SF15">
    <property type="entry name" value="THIAMINE-PHOSPHATE SYNTHASE"/>
    <property type="match status" value="1"/>
</dbReference>
<sequence>MAPTGIQTIQLRIKGYLAYALTTIIREATQITRSCNIRLFINDEWELAIRLGAYGIHLGQENLHTADLLPPSSLQSAKQGCD</sequence>
<dbReference type="InterPro" id="IPR036206">
    <property type="entry name" value="ThiamineP_synth_sf"/>
</dbReference>
<dbReference type="PANTHER" id="PTHR20857">
    <property type="entry name" value="THIAMINE-PHOSPHATE PYROPHOSPHORYLASE"/>
    <property type="match status" value="1"/>
</dbReference>
<protein>
    <recommendedName>
        <fullName evidence="3">Thiamine phosphate synthase/TenI domain-containing protein</fullName>
    </recommendedName>
</protein>
<name>A0A1L6MWC6_9BACT</name>
<dbReference type="STRING" id="1882918.BCY86_03430"/>
<keyword evidence="2" id="KW-0784">Thiamine biosynthesis</keyword>